<dbReference type="AlphaFoldDB" id="A0A6J5E6N5"/>
<dbReference type="Proteomes" id="UP000494329">
    <property type="component" value="Unassembled WGS sequence"/>
</dbReference>
<organism evidence="1 2">
    <name type="scientific">Paraburkholderia solisilvae</name>
    <dbReference type="NCBI Taxonomy" id="624376"/>
    <lineage>
        <taxon>Bacteria</taxon>
        <taxon>Pseudomonadati</taxon>
        <taxon>Pseudomonadota</taxon>
        <taxon>Betaproteobacteria</taxon>
        <taxon>Burkholderiales</taxon>
        <taxon>Burkholderiaceae</taxon>
        <taxon>Paraburkholderia</taxon>
    </lineage>
</organism>
<evidence type="ECO:0000313" key="1">
    <source>
        <dbReference type="EMBL" id="CAB3762023.1"/>
    </source>
</evidence>
<gene>
    <name evidence="1" type="ORF">LMG29739_03766</name>
</gene>
<accession>A0A6J5E6N5</accession>
<name>A0A6J5E6N5_9BURK</name>
<evidence type="ECO:0000313" key="2">
    <source>
        <dbReference type="Proteomes" id="UP000494329"/>
    </source>
</evidence>
<dbReference type="EMBL" id="CADIKF010000030">
    <property type="protein sequence ID" value="CAB3762023.1"/>
    <property type="molecule type" value="Genomic_DNA"/>
</dbReference>
<sequence length="77" mass="8814">MNAAHPYVLVGLLDDAEIYRPGCFEPFMELAVEKDDSLKLTIYPTRNSVSLTVEQWDEIAKEARKYHAQILASGEEW</sequence>
<reference evidence="1 2" key="1">
    <citation type="submission" date="2020-04" db="EMBL/GenBank/DDBJ databases">
        <authorList>
            <person name="De Canck E."/>
        </authorList>
    </citation>
    <scope>NUCLEOTIDE SEQUENCE [LARGE SCALE GENOMIC DNA]</scope>
    <source>
        <strain evidence="1 2">LMG 29739</strain>
    </source>
</reference>
<proteinExistence type="predicted"/>
<protein>
    <submittedName>
        <fullName evidence="1">Uncharacterized protein</fullName>
    </submittedName>
</protein>
<keyword evidence="2" id="KW-1185">Reference proteome</keyword>